<proteinExistence type="predicted"/>
<dbReference type="EMBL" id="CP020991">
    <property type="protein sequence ID" value="AUO18567.1"/>
    <property type="molecule type" value="Genomic_DNA"/>
</dbReference>
<dbReference type="OrthoDB" id="267093at2"/>
<protein>
    <recommendedName>
        <fullName evidence="4">Copper amine oxidase-like domain-containing protein</fullName>
    </recommendedName>
</protein>
<evidence type="ECO:0000313" key="3">
    <source>
        <dbReference type="Proteomes" id="UP000235589"/>
    </source>
</evidence>
<gene>
    <name evidence="2" type="ORF">B9O19_00383</name>
</gene>
<evidence type="ECO:0008006" key="4">
    <source>
        <dbReference type="Google" id="ProtNLM"/>
    </source>
</evidence>
<dbReference type="Proteomes" id="UP000235589">
    <property type="component" value="Chromosome"/>
</dbReference>
<dbReference type="RefSeq" id="WP_102364860.1">
    <property type="nucleotide sequence ID" value="NZ_CP020991.1"/>
</dbReference>
<dbReference type="GeneID" id="98061811"/>
<dbReference type="AlphaFoldDB" id="A0A2K9NZV7"/>
<sequence>MKKLAALCVAVTFILSALAMPAYAYSSIQKPGEYVGEADYTDIITYVNHYAIPSWIVNGYPMVAVEDLDKYGFDVLWDSANRTLRIFRNYDKVYPNPIPVYLPATNLLGTKQCDVYTSDVKVYANDYEYQMQSFAGISGYTFIYVGDLTALGATMYFVSENKAVNIWLDGMSIAEYQRPTTTKAPTYDIPKDTAVSGAEQVTYYDYIDGNMPEWARATITKLVNKGYIVGDIYGRLRLTEEDLRYYVVNDRAGIYGD</sequence>
<accession>A0A2K9NZV7</accession>
<keyword evidence="3" id="KW-1185">Reference proteome</keyword>
<reference evidence="2 3" key="1">
    <citation type="submission" date="2017-04" db="EMBL/GenBank/DDBJ databases">
        <title>Monoglobus pectinilyticus 14 draft genome.</title>
        <authorList>
            <person name="Kim C."/>
            <person name="Rosendale D.I."/>
            <person name="Kelly W.J."/>
            <person name="Tannock G.W."/>
            <person name="Patchett M.L."/>
            <person name="Jordens J.Z."/>
        </authorList>
    </citation>
    <scope>NUCLEOTIDE SEQUENCE [LARGE SCALE GENOMIC DNA]</scope>
    <source>
        <strain evidence="2 3">14</strain>
    </source>
</reference>
<feature type="chain" id="PRO_5017985946" description="Copper amine oxidase-like domain-containing protein" evidence="1">
    <location>
        <begin position="25"/>
        <end position="257"/>
    </location>
</feature>
<evidence type="ECO:0000313" key="2">
    <source>
        <dbReference type="EMBL" id="AUO18567.1"/>
    </source>
</evidence>
<name>A0A2K9NZV7_9FIRM</name>
<organism evidence="2 3">
    <name type="scientific">Monoglobus pectinilyticus</name>
    <dbReference type="NCBI Taxonomy" id="1981510"/>
    <lineage>
        <taxon>Bacteria</taxon>
        <taxon>Bacillati</taxon>
        <taxon>Bacillota</taxon>
        <taxon>Clostridia</taxon>
        <taxon>Monoglobales</taxon>
        <taxon>Monoglobaceae</taxon>
        <taxon>Monoglobus</taxon>
    </lineage>
</organism>
<feature type="signal peptide" evidence="1">
    <location>
        <begin position="1"/>
        <end position="24"/>
    </location>
</feature>
<evidence type="ECO:0000256" key="1">
    <source>
        <dbReference type="SAM" id="SignalP"/>
    </source>
</evidence>
<keyword evidence="1" id="KW-0732">Signal</keyword>
<dbReference type="KEGG" id="mpec:B9O19_00383"/>